<feature type="domain" description="SAP" evidence="7">
    <location>
        <begin position="375"/>
        <end position="409"/>
    </location>
</feature>
<dbReference type="Gene3D" id="1.10.720.30">
    <property type="entry name" value="SAP domain"/>
    <property type="match status" value="1"/>
</dbReference>
<dbReference type="GO" id="GO:0000398">
    <property type="term" value="P:mRNA splicing, via spliceosome"/>
    <property type="evidence" value="ECO:0007669"/>
    <property type="project" value="InterPro"/>
</dbReference>
<dbReference type="AlphaFoldDB" id="A0A7S3XKJ1"/>
<keyword evidence="3" id="KW-0677">Repeat</keyword>
<keyword evidence="4" id="KW-0539">Nucleus</keyword>
<evidence type="ECO:0000256" key="4">
    <source>
        <dbReference type="ARBA" id="ARBA00023242"/>
    </source>
</evidence>
<evidence type="ECO:0000256" key="3">
    <source>
        <dbReference type="ARBA" id="ARBA00022737"/>
    </source>
</evidence>
<feature type="compositionally biased region" description="Pro residues" evidence="6">
    <location>
        <begin position="241"/>
        <end position="253"/>
    </location>
</feature>
<accession>A0A7S3XKJ1</accession>
<organism evidence="8">
    <name type="scientific">Heterosigma akashiwo</name>
    <name type="common">Chromophytic alga</name>
    <name type="synonym">Heterosigma carterae</name>
    <dbReference type="NCBI Taxonomy" id="2829"/>
    <lineage>
        <taxon>Eukaryota</taxon>
        <taxon>Sar</taxon>
        <taxon>Stramenopiles</taxon>
        <taxon>Ochrophyta</taxon>
        <taxon>Raphidophyceae</taxon>
        <taxon>Chattonellales</taxon>
        <taxon>Chattonellaceae</taxon>
        <taxon>Heterosigma</taxon>
    </lineage>
</organism>
<dbReference type="PROSITE" id="PS50800">
    <property type="entry name" value="SAP"/>
    <property type="match status" value="1"/>
</dbReference>
<feature type="region of interest" description="Disordered" evidence="6">
    <location>
        <begin position="227"/>
        <end position="376"/>
    </location>
</feature>
<evidence type="ECO:0000313" key="8">
    <source>
        <dbReference type="EMBL" id="CAE0624861.1"/>
    </source>
</evidence>
<dbReference type="GO" id="GO:0030620">
    <property type="term" value="F:U2 snRNA binding"/>
    <property type="evidence" value="ECO:0007669"/>
    <property type="project" value="InterPro"/>
</dbReference>
<dbReference type="InterPro" id="IPR003034">
    <property type="entry name" value="SAP_dom"/>
</dbReference>
<dbReference type="Pfam" id="PF14580">
    <property type="entry name" value="LRR_9"/>
    <property type="match status" value="1"/>
</dbReference>
<dbReference type="FunFam" id="3.80.10.10:FF:000026">
    <property type="entry name" value="U2 small nuclear ribonucleoprotein A"/>
    <property type="match status" value="1"/>
</dbReference>
<dbReference type="Pfam" id="PF02037">
    <property type="entry name" value="SAP"/>
    <property type="match status" value="1"/>
</dbReference>
<dbReference type="PROSITE" id="PS51450">
    <property type="entry name" value="LRR"/>
    <property type="match status" value="1"/>
</dbReference>
<protein>
    <recommendedName>
        <fullName evidence="7">SAP domain-containing protein</fullName>
    </recommendedName>
</protein>
<comment type="subcellular location">
    <subcellularLocation>
        <location evidence="1">Nucleus</location>
    </subcellularLocation>
</comment>
<dbReference type="InterPro" id="IPR044640">
    <property type="entry name" value="RU2A"/>
</dbReference>
<dbReference type="EMBL" id="HBIU01008750">
    <property type="protein sequence ID" value="CAE0624861.1"/>
    <property type="molecule type" value="Transcribed_RNA"/>
</dbReference>
<evidence type="ECO:0000256" key="5">
    <source>
        <dbReference type="ARBA" id="ARBA00024196"/>
    </source>
</evidence>
<feature type="compositionally biased region" description="Low complexity" evidence="6">
    <location>
        <begin position="310"/>
        <end position="354"/>
    </location>
</feature>
<dbReference type="SMART" id="SM00513">
    <property type="entry name" value="SAP"/>
    <property type="match status" value="1"/>
</dbReference>
<keyword evidence="2" id="KW-0433">Leucine-rich repeat</keyword>
<dbReference type="PANTHER" id="PTHR10552">
    <property type="entry name" value="U2 SMALL NUCLEAR RIBONUCLEOPROTEIN A"/>
    <property type="match status" value="1"/>
</dbReference>
<dbReference type="InterPro" id="IPR001611">
    <property type="entry name" value="Leu-rich_rpt"/>
</dbReference>
<dbReference type="SUPFAM" id="SSF68906">
    <property type="entry name" value="SAP domain"/>
    <property type="match status" value="1"/>
</dbReference>
<gene>
    <name evidence="8" type="ORF">HAKA00212_LOCUS3528</name>
</gene>
<dbReference type="InterPro" id="IPR036361">
    <property type="entry name" value="SAP_dom_sf"/>
</dbReference>
<comment type="similarity">
    <text evidence="5">Belongs to the U2 small nuclear ribonucleoprotein A family.</text>
</comment>
<sequence length="411" mass="45219">MRLTADVILRADATINPCKERELDLRGYKIPVIENVGATQDMFDTIDFSDNEIKKLENFPRMERLTTLLFNNNHISKIAESIKDQVPNLSTLVLTNNRIQHLAELDSLQGLRKLTLLSLLENPVVRRQHYRLYVIHRCPALKYLDFRKVKQQERQEAARLFKSKAGQQMQDDVQKEIKTFQAGEKQEREKKRLTEDQKNLIREAIKNATTPEEVDKLERQLKAGIMPNLAQKGPSNTSGAPPVPSPAPAPTPAPDAMDTEESLAGAKEGAAGDNRQNGSHNALQEESPPAPEMAEDLPANRDDSMETEEATAAPPEAPASVPAPVAVPQTAAQEPTAPESTTPEHTAPEPASAAPAPPIASPSEATEDQLTDTQIKQMTVKELKTELQKRRLATSGLKAALAQRLLEACGL</sequence>
<proteinExistence type="inferred from homology"/>
<name>A0A7S3XKJ1_HETAK</name>
<dbReference type="Gene3D" id="3.80.10.10">
    <property type="entry name" value="Ribonuclease Inhibitor"/>
    <property type="match status" value="1"/>
</dbReference>
<evidence type="ECO:0000256" key="2">
    <source>
        <dbReference type="ARBA" id="ARBA00022614"/>
    </source>
</evidence>
<dbReference type="InterPro" id="IPR032675">
    <property type="entry name" value="LRR_dom_sf"/>
</dbReference>
<evidence type="ECO:0000256" key="1">
    <source>
        <dbReference type="ARBA" id="ARBA00004123"/>
    </source>
</evidence>
<dbReference type="PANTHER" id="PTHR10552:SF6">
    <property type="entry name" value="U2 SMALL NUCLEAR RIBONUCLEOPROTEIN A"/>
    <property type="match status" value="1"/>
</dbReference>
<reference evidence="8" key="1">
    <citation type="submission" date="2021-01" db="EMBL/GenBank/DDBJ databases">
        <authorList>
            <person name="Corre E."/>
            <person name="Pelletier E."/>
            <person name="Niang G."/>
            <person name="Scheremetjew M."/>
            <person name="Finn R."/>
            <person name="Kale V."/>
            <person name="Holt S."/>
            <person name="Cochrane G."/>
            <person name="Meng A."/>
            <person name="Brown T."/>
            <person name="Cohen L."/>
        </authorList>
    </citation>
    <scope>NUCLEOTIDE SEQUENCE</scope>
    <source>
        <strain evidence="8">CCMP3107</strain>
    </source>
</reference>
<evidence type="ECO:0000256" key="6">
    <source>
        <dbReference type="SAM" id="MobiDB-lite"/>
    </source>
</evidence>
<feature type="compositionally biased region" description="Polar residues" evidence="6">
    <location>
        <begin position="274"/>
        <end position="284"/>
    </location>
</feature>
<evidence type="ECO:0000259" key="7">
    <source>
        <dbReference type="PROSITE" id="PS50800"/>
    </source>
</evidence>
<dbReference type="GO" id="GO:0005686">
    <property type="term" value="C:U2 snRNP"/>
    <property type="evidence" value="ECO:0007669"/>
    <property type="project" value="TreeGrafter"/>
</dbReference>
<dbReference type="SUPFAM" id="SSF52058">
    <property type="entry name" value="L domain-like"/>
    <property type="match status" value="1"/>
</dbReference>